<keyword evidence="6" id="KW-1185">Reference proteome</keyword>
<proteinExistence type="predicted"/>
<dbReference type="Proteomes" id="UP001306508">
    <property type="component" value="Unassembled WGS sequence"/>
</dbReference>
<dbReference type="InterPro" id="IPR005613">
    <property type="entry name" value="AIP3_C"/>
</dbReference>
<gene>
    <name evidence="5" type="ORF">RI543_003571</name>
</gene>
<feature type="region of interest" description="Disordered" evidence="3">
    <location>
        <begin position="141"/>
        <end position="209"/>
    </location>
</feature>
<dbReference type="GO" id="GO:0005519">
    <property type="term" value="F:cytoskeletal regulatory protein binding"/>
    <property type="evidence" value="ECO:0007669"/>
    <property type="project" value="InterPro"/>
</dbReference>
<dbReference type="AlphaFoldDB" id="A0AAN8A6M4"/>
<evidence type="ECO:0000259" key="4">
    <source>
        <dbReference type="SMART" id="SM00806"/>
    </source>
</evidence>
<evidence type="ECO:0000313" key="5">
    <source>
        <dbReference type="EMBL" id="KAK5778952.1"/>
    </source>
</evidence>
<dbReference type="Gene3D" id="1.20.58.1540">
    <property type="entry name" value="Actin interacting protein 3, C-terminal domain"/>
    <property type="match status" value="1"/>
</dbReference>
<dbReference type="PANTHER" id="PTHR22741">
    <property type="entry name" value="P140CAP/SNIP-RELATED"/>
    <property type="match status" value="1"/>
</dbReference>
<evidence type="ECO:0000313" key="6">
    <source>
        <dbReference type="Proteomes" id="UP001306508"/>
    </source>
</evidence>
<accession>A0AAN8A6M4</accession>
<dbReference type="InterPro" id="IPR051825">
    <property type="entry name" value="SRCIN1"/>
</dbReference>
<dbReference type="InterPro" id="IPR056279">
    <property type="entry name" value="Aip3p_Bud6_N"/>
</dbReference>
<dbReference type="InterPro" id="IPR022782">
    <property type="entry name" value="AIP3-like_C"/>
</dbReference>
<dbReference type="EMBL" id="JAWIZZ010000048">
    <property type="protein sequence ID" value="KAK5778952.1"/>
    <property type="molecule type" value="Genomic_DNA"/>
</dbReference>
<sequence length="773" mass="88625">MAESNDQQSPNVSTNMSRRSSSSSRMFSIETTVTKLLISTKHLLQVLTQWSKGLVGGKGVSDAYVQLGNDFKLVSKYFTQHEIDVSDLGDVPLQLRRVLELTLREKPCDQTLNKYLFQIREIIVTMLEKLKIKQEFLKNHMKKDPQTARSSQNHIRNTSVTSNISLVSTTSPINPNVSEKNPSKQQDGISNNVQKTQNSETEEDDKSEDTMITANSKLSPDGQESLVAHNNKEMTMENSDALSQLKKGTNIQRRASKRYSAYHMAKLTNQSTSEAIAAAAVANMSTVNVNNNNVHQIDNDNNNNNNNKNLAITNESSNPITNEDMVRNGDNKIEKFNQPNPHISIYNDKDMYTIFLRLEGKTKKCHIPKVSSLNSLRLLFVERFAYSPGSKSFPDIYIKDPQYSEFYELEEHNLTDLQDGSVIELRSKGESLQVEKYMTDVIETFKSEIKKSQNEILRVVNKIQENNFKITNTETSYDMKNDSTKSNQTDIQQMLHNLSILKQIYTTNKKETNEKIQTILSKVEEFKSSSFDSNNELSGVSTYVEKSQDKLGDISENLLSKVDDLQDLIEILRKDVANRGATPSNKRLESLNKEIKEAEEDLKNMQKFISTEKPHWKKIWEEELDKVCEEQQFLTLQEDLIVDLEEDLHRASETFDLVKLCCEEKEKNRTKTKVNPPIMPLLKPGTFNQVREQVLLEVQSLNPDHEGRQDAIERAEKLWEREKLYKEDDEFKDELGNFVENSSLRKSGGVEAVERLRQQKDAENLRNNFSNNF</sequence>
<feature type="coiled-coil region" evidence="2">
    <location>
        <begin position="555"/>
        <end position="608"/>
    </location>
</feature>
<dbReference type="GO" id="GO:0005737">
    <property type="term" value="C:cytoplasm"/>
    <property type="evidence" value="ECO:0007669"/>
    <property type="project" value="TreeGrafter"/>
</dbReference>
<evidence type="ECO:0000256" key="1">
    <source>
        <dbReference type="ARBA" id="ARBA00023054"/>
    </source>
</evidence>
<feature type="domain" description="Actin interacting protein 3 C-terminal" evidence="4">
    <location>
        <begin position="355"/>
        <end position="762"/>
    </location>
</feature>
<dbReference type="GO" id="GO:0051286">
    <property type="term" value="C:cell tip"/>
    <property type="evidence" value="ECO:0007669"/>
    <property type="project" value="TreeGrafter"/>
</dbReference>
<protein>
    <recommendedName>
        <fullName evidence="4">Actin interacting protein 3 C-terminal domain-containing protein</fullName>
    </recommendedName>
</protein>
<feature type="compositionally biased region" description="Polar residues" evidence="3">
    <location>
        <begin position="147"/>
        <end position="198"/>
    </location>
</feature>
<organism evidence="5 6">
    <name type="scientific">Arxiozyma heterogenica</name>
    <dbReference type="NCBI Taxonomy" id="278026"/>
    <lineage>
        <taxon>Eukaryota</taxon>
        <taxon>Fungi</taxon>
        <taxon>Dikarya</taxon>
        <taxon>Ascomycota</taxon>
        <taxon>Saccharomycotina</taxon>
        <taxon>Saccharomycetes</taxon>
        <taxon>Saccharomycetales</taxon>
        <taxon>Saccharomycetaceae</taxon>
        <taxon>Arxiozyma</taxon>
    </lineage>
</organism>
<reference evidence="6" key="1">
    <citation type="submission" date="2023-07" db="EMBL/GenBank/DDBJ databases">
        <title>A draft genome of Kazachstania heterogenica Y-27499.</title>
        <authorList>
            <person name="Donic C."/>
            <person name="Kralova J.S."/>
            <person name="Fidel L."/>
            <person name="Ben-Dor S."/>
            <person name="Jung S."/>
        </authorList>
    </citation>
    <scope>NUCLEOTIDE SEQUENCE [LARGE SCALE GENOMIC DNA]</scope>
    <source>
        <strain evidence="6">Y27499</strain>
    </source>
</reference>
<feature type="compositionally biased region" description="Low complexity" evidence="3">
    <location>
        <begin position="298"/>
        <end position="314"/>
    </location>
</feature>
<dbReference type="SMART" id="SM00806">
    <property type="entry name" value="AIP3"/>
    <property type="match status" value="1"/>
</dbReference>
<dbReference type="Pfam" id="PF23153">
    <property type="entry name" value="Aip3p_Bud6_N"/>
    <property type="match status" value="1"/>
</dbReference>
<evidence type="ECO:0000256" key="3">
    <source>
        <dbReference type="SAM" id="MobiDB-lite"/>
    </source>
</evidence>
<keyword evidence="1 2" id="KW-0175">Coiled coil</keyword>
<feature type="region of interest" description="Disordered" evidence="3">
    <location>
        <begin position="1"/>
        <end position="25"/>
    </location>
</feature>
<feature type="compositionally biased region" description="Polar residues" evidence="3">
    <location>
        <begin position="1"/>
        <end position="16"/>
    </location>
</feature>
<feature type="region of interest" description="Disordered" evidence="3">
    <location>
        <begin position="298"/>
        <end position="326"/>
    </location>
</feature>
<dbReference type="Pfam" id="PF03915">
    <property type="entry name" value="AIP3"/>
    <property type="match status" value="1"/>
</dbReference>
<comment type="caution">
    <text evidence="5">The sequence shown here is derived from an EMBL/GenBank/DDBJ whole genome shotgun (WGS) entry which is preliminary data.</text>
</comment>
<dbReference type="GO" id="GO:0030010">
    <property type="term" value="P:establishment of cell polarity"/>
    <property type="evidence" value="ECO:0007669"/>
    <property type="project" value="TreeGrafter"/>
</dbReference>
<evidence type="ECO:0000256" key="2">
    <source>
        <dbReference type="SAM" id="Coils"/>
    </source>
</evidence>
<name>A0AAN8A6M4_9SACH</name>
<dbReference type="PANTHER" id="PTHR22741:SF10">
    <property type="entry name" value="COILED-COIL DOMAIN-CONTAINING PROTEIN CG32809"/>
    <property type="match status" value="1"/>
</dbReference>